<evidence type="ECO:0000313" key="1">
    <source>
        <dbReference type="EMBL" id="KIK73472.1"/>
    </source>
</evidence>
<organism evidence="1 2">
    <name type="scientific">Paxillus rubicundulus Ve08.2h10</name>
    <dbReference type="NCBI Taxonomy" id="930991"/>
    <lineage>
        <taxon>Eukaryota</taxon>
        <taxon>Fungi</taxon>
        <taxon>Dikarya</taxon>
        <taxon>Basidiomycota</taxon>
        <taxon>Agaricomycotina</taxon>
        <taxon>Agaricomycetes</taxon>
        <taxon>Agaricomycetidae</taxon>
        <taxon>Boletales</taxon>
        <taxon>Paxilineae</taxon>
        <taxon>Paxillaceae</taxon>
        <taxon>Paxillus</taxon>
    </lineage>
</organism>
<keyword evidence="2" id="KW-1185">Reference proteome</keyword>
<evidence type="ECO:0000313" key="2">
    <source>
        <dbReference type="Proteomes" id="UP000054538"/>
    </source>
</evidence>
<dbReference type="Proteomes" id="UP000054538">
    <property type="component" value="Unassembled WGS sequence"/>
</dbReference>
<dbReference type="HOGENOM" id="CLU_3087911_0_0_1"/>
<reference evidence="1 2" key="1">
    <citation type="submission" date="2014-04" db="EMBL/GenBank/DDBJ databases">
        <authorList>
            <consortium name="DOE Joint Genome Institute"/>
            <person name="Kuo A."/>
            <person name="Kohler A."/>
            <person name="Jargeat P."/>
            <person name="Nagy L.G."/>
            <person name="Floudas D."/>
            <person name="Copeland A."/>
            <person name="Barry K.W."/>
            <person name="Cichocki N."/>
            <person name="Veneault-Fourrey C."/>
            <person name="LaButti K."/>
            <person name="Lindquist E.A."/>
            <person name="Lipzen A."/>
            <person name="Lundell T."/>
            <person name="Morin E."/>
            <person name="Murat C."/>
            <person name="Sun H."/>
            <person name="Tunlid A."/>
            <person name="Henrissat B."/>
            <person name="Grigoriev I.V."/>
            <person name="Hibbett D.S."/>
            <person name="Martin F."/>
            <person name="Nordberg H.P."/>
            <person name="Cantor M.N."/>
            <person name="Hua S.X."/>
        </authorList>
    </citation>
    <scope>NUCLEOTIDE SEQUENCE [LARGE SCALE GENOMIC DNA]</scope>
    <source>
        <strain evidence="1 2">Ve08.2h10</strain>
    </source>
</reference>
<dbReference type="OrthoDB" id="2285856at2759"/>
<gene>
    <name evidence="1" type="ORF">PAXRUDRAFT_20811</name>
</gene>
<reference evidence="2" key="2">
    <citation type="submission" date="2015-01" db="EMBL/GenBank/DDBJ databases">
        <title>Evolutionary Origins and Diversification of the Mycorrhizal Mutualists.</title>
        <authorList>
            <consortium name="DOE Joint Genome Institute"/>
            <consortium name="Mycorrhizal Genomics Consortium"/>
            <person name="Kohler A."/>
            <person name="Kuo A."/>
            <person name="Nagy L.G."/>
            <person name="Floudas D."/>
            <person name="Copeland A."/>
            <person name="Barry K.W."/>
            <person name="Cichocki N."/>
            <person name="Veneault-Fourrey C."/>
            <person name="LaButti K."/>
            <person name="Lindquist E.A."/>
            <person name="Lipzen A."/>
            <person name="Lundell T."/>
            <person name="Morin E."/>
            <person name="Murat C."/>
            <person name="Riley R."/>
            <person name="Ohm R."/>
            <person name="Sun H."/>
            <person name="Tunlid A."/>
            <person name="Henrissat B."/>
            <person name="Grigoriev I.V."/>
            <person name="Hibbett D.S."/>
            <person name="Martin F."/>
        </authorList>
    </citation>
    <scope>NUCLEOTIDE SEQUENCE [LARGE SCALE GENOMIC DNA]</scope>
    <source>
        <strain evidence="2">Ve08.2h10</strain>
    </source>
</reference>
<sequence>MQVTKVTSFQDLRTVNNQVNDTFKEACQIRGLLDDDQEWLQCLHKGAIMQTG</sequence>
<name>A0A0D0BPM6_9AGAM</name>
<protein>
    <submittedName>
        <fullName evidence="1">Uncharacterized protein</fullName>
    </submittedName>
</protein>
<dbReference type="InParanoid" id="A0A0D0BPM6"/>
<proteinExistence type="predicted"/>
<dbReference type="EMBL" id="KN829711">
    <property type="protein sequence ID" value="KIK73472.1"/>
    <property type="molecule type" value="Genomic_DNA"/>
</dbReference>
<accession>A0A0D0BPM6</accession>
<dbReference type="AlphaFoldDB" id="A0A0D0BPM6"/>